<keyword evidence="1" id="KW-1133">Transmembrane helix</keyword>
<protein>
    <submittedName>
        <fullName evidence="2">Uncharacterized protein</fullName>
    </submittedName>
</protein>
<gene>
    <name evidence="2" type="ORF">VFSR5_2206</name>
</gene>
<evidence type="ECO:0000313" key="2">
    <source>
        <dbReference type="EMBL" id="EHN69534.1"/>
    </source>
</evidence>
<proteinExistence type="predicted"/>
<dbReference type="AlphaFoldDB" id="A0AAV3ES88"/>
<sequence length="36" mass="3949">MGCCDKETCAGSKKKSFPIIPVIAIGLLMAVVYFWQ</sequence>
<reference evidence="2 3" key="1">
    <citation type="journal article" date="2012" name="J. Bacteriol.">
        <title>Draft Genome Sequence of Vibrio fischeri SR5, a Strain Isolated from the Light Organ of the Mediterranean Squid Sepiola robusta.</title>
        <authorList>
            <person name="Gyllborg M.C."/>
            <person name="Sahl J.W."/>
            <person name="Cronin D.C.III."/>
            <person name="Rasko D.A."/>
            <person name="Mandel M.J."/>
        </authorList>
    </citation>
    <scope>NUCLEOTIDE SEQUENCE [LARGE SCALE GENOMIC DNA]</scope>
    <source>
        <strain evidence="2 3">SR5</strain>
    </source>
</reference>
<evidence type="ECO:0000256" key="1">
    <source>
        <dbReference type="SAM" id="Phobius"/>
    </source>
</evidence>
<dbReference type="Proteomes" id="UP000004521">
    <property type="component" value="Chromosome I"/>
</dbReference>
<keyword evidence="1" id="KW-0812">Transmembrane</keyword>
<organism evidence="2 3">
    <name type="scientific">Aliivibrio fischeri SR5</name>
    <dbReference type="NCBI Taxonomy" id="1088719"/>
    <lineage>
        <taxon>Bacteria</taxon>
        <taxon>Pseudomonadati</taxon>
        <taxon>Pseudomonadota</taxon>
        <taxon>Gammaproteobacteria</taxon>
        <taxon>Vibrionales</taxon>
        <taxon>Vibrionaceae</taxon>
        <taxon>Aliivibrio</taxon>
    </lineage>
</organism>
<accession>A0AAV3ES88</accession>
<evidence type="ECO:0000313" key="3">
    <source>
        <dbReference type="Proteomes" id="UP000004521"/>
    </source>
</evidence>
<keyword evidence="1" id="KW-0472">Membrane</keyword>
<feature type="transmembrane region" description="Helical" evidence="1">
    <location>
        <begin position="16"/>
        <end position="35"/>
    </location>
</feature>
<name>A0AAV3ES88_ALIFS</name>
<comment type="caution">
    <text evidence="2">The sequence shown here is derived from an EMBL/GenBank/DDBJ whole genome shotgun (WGS) entry which is preliminary data.</text>
</comment>
<dbReference type="EMBL" id="AHIH01000006">
    <property type="protein sequence ID" value="EHN69534.1"/>
    <property type="molecule type" value="Genomic_DNA"/>
</dbReference>